<dbReference type="PROSITE" id="PS50011">
    <property type="entry name" value="PROTEIN_KINASE_DOM"/>
    <property type="match status" value="1"/>
</dbReference>
<dbReference type="InterPro" id="IPR050236">
    <property type="entry name" value="Ser_Thr_kinase_AGC"/>
</dbReference>
<keyword evidence="6" id="KW-0547">Nucleotide-binding</keyword>
<dbReference type="FunFam" id="1.10.510.10:FF:000484">
    <property type="entry name" value="Serine/threonine-protein kinase greatwall, putative"/>
    <property type="match status" value="1"/>
</dbReference>
<dbReference type="PROSITE" id="PS00108">
    <property type="entry name" value="PROTEIN_KINASE_ST"/>
    <property type="match status" value="1"/>
</dbReference>
<keyword evidence="7 15" id="KW-0418">Kinase</keyword>
<evidence type="ECO:0000256" key="6">
    <source>
        <dbReference type="ARBA" id="ARBA00022741"/>
    </source>
</evidence>
<evidence type="ECO:0000256" key="11">
    <source>
        <dbReference type="ARBA" id="ARBA00048679"/>
    </source>
</evidence>
<evidence type="ECO:0000259" key="14">
    <source>
        <dbReference type="PROSITE" id="PS51285"/>
    </source>
</evidence>
<comment type="similarity">
    <text evidence="1">Belongs to the protein kinase superfamily. AGC Ser/Thr protein kinase family.</text>
</comment>
<evidence type="ECO:0000256" key="12">
    <source>
        <dbReference type="SAM" id="MobiDB-lite"/>
    </source>
</evidence>
<feature type="domain" description="AGC-kinase C-terminal" evidence="14">
    <location>
        <begin position="419"/>
        <end position="462"/>
    </location>
</feature>
<dbReference type="SMART" id="SM00220">
    <property type="entry name" value="S_TKc"/>
    <property type="match status" value="1"/>
</dbReference>
<feature type="compositionally biased region" description="Polar residues" evidence="12">
    <location>
        <begin position="153"/>
        <end position="162"/>
    </location>
</feature>
<evidence type="ECO:0000256" key="1">
    <source>
        <dbReference type="ARBA" id="ARBA00009903"/>
    </source>
</evidence>
<dbReference type="FunFam" id="1.10.510.10:FF:000278">
    <property type="entry name" value="serine/threonine-protein kinase greatwall isoform X1"/>
    <property type="match status" value="1"/>
</dbReference>
<dbReference type="PROSITE" id="PS51285">
    <property type="entry name" value="AGC_KINASE_CTER"/>
    <property type="match status" value="1"/>
</dbReference>
<evidence type="ECO:0000256" key="2">
    <source>
        <dbReference type="ARBA" id="ARBA00012513"/>
    </source>
</evidence>
<evidence type="ECO:0000256" key="8">
    <source>
        <dbReference type="ARBA" id="ARBA00022840"/>
    </source>
</evidence>
<feature type="domain" description="Protein kinase" evidence="13">
    <location>
        <begin position="1"/>
        <end position="418"/>
    </location>
</feature>
<organism evidence="15">
    <name type="scientific">Ixodes scapularis</name>
    <name type="common">Black-legged tick</name>
    <name type="synonym">Deer tick</name>
    <dbReference type="NCBI Taxonomy" id="6945"/>
    <lineage>
        <taxon>Eukaryota</taxon>
        <taxon>Metazoa</taxon>
        <taxon>Ecdysozoa</taxon>
        <taxon>Arthropoda</taxon>
        <taxon>Chelicerata</taxon>
        <taxon>Arachnida</taxon>
        <taxon>Acari</taxon>
        <taxon>Parasitiformes</taxon>
        <taxon>Ixodida</taxon>
        <taxon>Ixodoidea</taxon>
        <taxon>Ixodidae</taxon>
        <taxon>Ixodinae</taxon>
        <taxon>Ixodes</taxon>
    </lineage>
</organism>
<dbReference type="GO" id="GO:0004674">
    <property type="term" value="F:protein serine/threonine kinase activity"/>
    <property type="evidence" value="ECO:0007669"/>
    <property type="project" value="UniProtKB-KW"/>
</dbReference>
<reference evidence="15" key="1">
    <citation type="submission" date="2019-04" db="EMBL/GenBank/DDBJ databases">
        <title>An insight into the mialome of Ixodes scapularis.</title>
        <authorList>
            <person name="Ribeiro J.M."/>
            <person name="Mather T.N."/>
            <person name="Karim S."/>
        </authorList>
    </citation>
    <scope>NUCLEOTIDE SEQUENCE</scope>
</reference>
<dbReference type="Gene3D" id="1.10.510.10">
    <property type="entry name" value="Transferase(Phosphotransferase) domain 1"/>
    <property type="match status" value="2"/>
</dbReference>
<dbReference type="InterPro" id="IPR000719">
    <property type="entry name" value="Prot_kinase_dom"/>
</dbReference>
<evidence type="ECO:0000259" key="13">
    <source>
        <dbReference type="PROSITE" id="PS50011"/>
    </source>
</evidence>
<dbReference type="AlphaFoldDB" id="A0A4D5RUQ5"/>
<dbReference type="OrthoDB" id="162894at2759"/>
<evidence type="ECO:0000313" key="15">
    <source>
        <dbReference type="EMBL" id="MOY40719.1"/>
    </source>
</evidence>
<dbReference type="Gene3D" id="3.30.200.20">
    <property type="entry name" value="Phosphorylase Kinase, domain 1"/>
    <property type="match status" value="2"/>
</dbReference>
<feature type="region of interest" description="Disordered" evidence="12">
    <location>
        <begin position="144"/>
        <end position="164"/>
    </location>
</feature>
<comment type="catalytic activity">
    <reaction evidence="11">
        <text>L-seryl-[protein] + ATP = O-phospho-L-seryl-[protein] + ADP + H(+)</text>
        <dbReference type="Rhea" id="RHEA:17989"/>
        <dbReference type="Rhea" id="RHEA-COMP:9863"/>
        <dbReference type="Rhea" id="RHEA-COMP:11604"/>
        <dbReference type="ChEBI" id="CHEBI:15378"/>
        <dbReference type="ChEBI" id="CHEBI:29999"/>
        <dbReference type="ChEBI" id="CHEBI:30616"/>
        <dbReference type="ChEBI" id="CHEBI:83421"/>
        <dbReference type="ChEBI" id="CHEBI:456216"/>
        <dbReference type="EC" id="2.7.11.1"/>
    </reaction>
</comment>
<dbReference type="InterPro" id="IPR011009">
    <property type="entry name" value="Kinase-like_dom_sf"/>
</dbReference>
<dbReference type="PANTHER" id="PTHR24356:SF1">
    <property type="entry name" value="SERINE_THREONINE-PROTEIN KINASE GREATWALL"/>
    <property type="match status" value="1"/>
</dbReference>
<dbReference type="Pfam" id="PF00069">
    <property type="entry name" value="Pkinase"/>
    <property type="match status" value="2"/>
</dbReference>
<dbReference type="VEuPathDB" id="VectorBase:ISCI015651"/>
<dbReference type="InterPro" id="IPR008271">
    <property type="entry name" value="Ser/Thr_kinase_AS"/>
</dbReference>
<dbReference type="SUPFAM" id="SSF56112">
    <property type="entry name" value="Protein kinase-like (PK-like)"/>
    <property type="match status" value="1"/>
</dbReference>
<evidence type="ECO:0000256" key="3">
    <source>
        <dbReference type="ARBA" id="ARBA00022148"/>
    </source>
</evidence>
<comment type="catalytic activity">
    <reaction evidence="10">
        <text>L-threonyl-[protein] + ATP = O-phospho-L-threonyl-[protein] + ADP + H(+)</text>
        <dbReference type="Rhea" id="RHEA:46608"/>
        <dbReference type="Rhea" id="RHEA-COMP:11060"/>
        <dbReference type="Rhea" id="RHEA-COMP:11605"/>
        <dbReference type="ChEBI" id="CHEBI:15378"/>
        <dbReference type="ChEBI" id="CHEBI:30013"/>
        <dbReference type="ChEBI" id="CHEBI:30616"/>
        <dbReference type="ChEBI" id="CHEBI:61977"/>
        <dbReference type="ChEBI" id="CHEBI:456216"/>
        <dbReference type="EC" id="2.7.11.1"/>
    </reaction>
</comment>
<keyword evidence="4" id="KW-0723">Serine/threonine-protein kinase</keyword>
<evidence type="ECO:0000256" key="10">
    <source>
        <dbReference type="ARBA" id="ARBA00047899"/>
    </source>
</evidence>
<dbReference type="GO" id="GO:0005524">
    <property type="term" value="F:ATP binding"/>
    <property type="evidence" value="ECO:0007669"/>
    <property type="project" value="UniProtKB-KW"/>
</dbReference>
<name>A0A4D5RUQ5_IXOSC</name>
<keyword evidence="5" id="KW-0808">Transferase</keyword>
<dbReference type="EMBL" id="GHJT01006748">
    <property type="protein sequence ID" value="MOY40719.1"/>
    <property type="molecule type" value="Transcribed_RNA"/>
</dbReference>
<feature type="region of interest" description="Disordered" evidence="12">
    <location>
        <begin position="273"/>
        <end position="318"/>
    </location>
</feature>
<dbReference type="VEuPathDB" id="VectorBase:ISCP_037181"/>
<accession>A0A4D5RUQ5</accession>
<evidence type="ECO:0000256" key="4">
    <source>
        <dbReference type="ARBA" id="ARBA00022527"/>
    </source>
</evidence>
<dbReference type="PANTHER" id="PTHR24356">
    <property type="entry name" value="SERINE/THREONINE-PROTEIN KINASE"/>
    <property type="match status" value="1"/>
</dbReference>
<evidence type="ECO:0000256" key="5">
    <source>
        <dbReference type="ARBA" id="ARBA00022679"/>
    </source>
</evidence>
<feature type="compositionally biased region" description="Polar residues" evidence="12">
    <location>
        <begin position="280"/>
        <end position="299"/>
    </location>
</feature>
<dbReference type="EC" id="2.7.11.1" evidence="2"/>
<keyword evidence="8" id="KW-0067">ATP-binding</keyword>
<dbReference type="InterPro" id="IPR000961">
    <property type="entry name" value="AGC-kinase_C"/>
</dbReference>
<evidence type="ECO:0000256" key="9">
    <source>
        <dbReference type="ARBA" id="ARBA00033099"/>
    </source>
</evidence>
<sequence>MSQSPFVVHLFYSLQTSVSVYLVMEYMIGGDIKSLLHTLGFFDEGMARFYAAEAVLALEYLHRRHIVHRDLKPDNMLISHTGHVKLTDFGLSEVQHKHLVLQDVLGTPAGRAARSVVFPSRTPGQLMSLTSSLSFSAARQQVKFPEPRVRSNRLPSQSTDTSMRLRSCRRRLPRGSVEVMASPKMALPSPRPVAQKRSMTTSPLQLLSPSPLPEAKRLHFDLELTSPLRSPLRSLRWRSVPGSPANSPEWMGVANCGSGSSHDDVFTLCHSGERPLAKSSPGTAPSASPLASTFHTPQDQRVPPPTRTPKSVRGRPLEGRILGTPDYLAPELLLRQEHGAAVDWWALGVCLYEFLTGLPPFSDTSPEAVFNNILSRDLQWPEGEEALSQVAQEAIEELLTPDPNSRPGSKEVRALPLFLGLTWDNLHEQTAPFVPRPDDATDTGYFEARNRMQQLKLSSFCS</sequence>
<dbReference type="VEuPathDB" id="VectorBase:ISCW015651"/>
<proteinExistence type="inferred from homology"/>
<evidence type="ECO:0000256" key="7">
    <source>
        <dbReference type="ARBA" id="ARBA00022777"/>
    </source>
</evidence>
<protein>
    <recommendedName>
        <fullName evidence="3">Serine/threonine-protein kinase greatwall</fullName>
        <ecNumber evidence="2">2.7.11.1</ecNumber>
    </recommendedName>
    <alternativeName>
        <fullName evidence="9">Microtubule-associated serine/threonine-protein kinase-like</fullName>
    </alternativeName>
</protein>